<accession>A0AAU7X734</accession>
<dbReference type="PROSITE" id="PS50931">
    <property type="entry name" value="HTH_LYSR"/>
    <property type="match status" value="1"/>
</dbReference>
<dbReference type="GO" id="GO:0005829">
    <property type="term" value="C:cytosol"/>
    <property type="evidence" value="ECO:0007669"/>
    <property type="project" value="TreeGrafter"/>
</dbReference>
<dbReference type="CDD" id="cd05466">
    <property type="entry name" value="PBP2_LTTR_substrate"/>
    <property type="match status" value="1"/>
</dbReference>
<dbReference type="InterPro" id="IPR050950">
    <property type="entry name" value="HTH-type_LysR_regulators"/>
</dbReference>
<evidence type="ECO:0000256" key="4">
    <source>
        <dbReference type="ARBA" id="ARBA00023163"/>
    </source>
</evidence>
<dbReference type="SUPFAM" id="SSF46785">
    <property type="entry name" value="Winged helix' DNA-binding domain"/>
    <property type="match status" value="1"/>
</dbReference>
<keyword evidence="3" id="KW-0238">DNA-binding</keyword>
<dbReference type="RefSeq" id="WP_407048350.1">
    <property type="nucleotide sequence ID" value="NZ_CP158568.1"/>
</dbReference>
<dbReference type="Pfam" id="PF03466">
    <property type="entry name" value="LysR_substrate"/>
    <property type="match status" value="1"/>
</dbReference>
<dbReference type="InterPro" id="IPR036388">
    <property type="entry name" value="WH-like_DNA-bd_sf"/>
</dbReference>
<proteinExistence type="inferred from homology"/>
<dbReference type="InterPro" id="IPR000847">
    <property type="entry name" value="LysR_HTH_N"/>
</dbReference>
<dbReference type="SUPFAM" id="SSF53850">
    <property type="entry name" value="Periplasmic binding protein-like II"/>
    <property type="match status" value="1"/>
</dbReference>
<dbReference type="KEGG" id="mflg:ABS361_14240"/>
<reference evidence="6" key="1">
    <citation type="submission" date="2024-06" db="EMBL/GenBank/DDBJ databases">
        <title>Methylostella associata gen. nov., sp. nov., a novel Ancalomicrobiaceae-affiliated facultatively methylotrophic bacteria that feed on methanotrophs of the genus Methylococcus.</title>
        <authorList>
            <person name="Saltykova V."/>
            <person name="Danilova O.V."/>
            <person name="Oshkin I.Y."/>
            <person name="Belova S.E."/>
            <person name="Pimenov N.V."/>
            <person name="Dedysh S.N."/>
        </authorList>
    </citation>
    <scope>NUCLEOTIDE SEQUENCE</scope>
    <source>
        <strain evidence="6">S20</strain>
    </source>
</reference>
<protein>
    <submittedName>
        <fullName evidence="6">LysR family transcriptional regulator</fullName>
    </submittedName>
</protein>
<keyword evidence="2" id="KW-0805">Transcription regulation</keyword>
<name>A0AAU7X734_9HYPH</name>
<sequence>MRQEAAVLSNAYRYFLAVAEAGSIRAAARELNIVSSAVNRQILLLEDQLGIRLFDRVGRGLRLSEAGQVLVRQLRATLVHVGDAVAELDALRGLKRGRVRIATVESVSVERLPRLLAAFWQRYPGIEIAIAVAGSEAVERMVEAGDVDIGFTFNPREDEAFEAVFAEAHRIGALVAPGHRLATRSGIAIADLAGEPLAVPAKGLSLREALDPALARHAGTLTVRVEADSLRLMSTLARDGVAVAFHTPVGIERELAAGSLALLPIEDADVALDRLVVIRLKARTPSLALAAFADFLEEVWSTARSGDGATAEATASRV</sequence>
<comment type="similarity">
    <text evidence="1">Belongs to the LysR transcriptional regulatory family.</text>
</comment>
<dbReference type="EMBL" id="CP158568">
    <property type="protein sequence ID" value="XBY43251.1"/>
    <property type="molecule type" value="Genomic_DNA"/>
</dbReference>
<evidence type="ECO:0000256" key="3">
    <source>
        <dbReference type="ARBA" id="ARBA00023125"/>
    </source>
</evidence>
<dbReference type="InterPro" id="IPR005119">
    <property type="entry name" value="LysR_subst-bd"/>
</dbReference>
<dbReference type="Gene3D" id="3.40.190.290">
    <property type="match status" value="1"/>
</dbReference>
<dbReference type="Gene3D" id="1.10.10.10">
    <property type="entry name" value="Winged helix-like DNA-binding domain superfamily/Winged helix DNA-binding domain"/>
    <property type="match status" value="1"/>
</dbReference>
<feature type="domain" description="HTH lysR-type" evidence="5">
    <location>
        <begin position="13"/>
        <end position="64"/>
    </location>
</feature>
<dbReference type="Pfam" id="PF00126">
    <property type="entry name" value="HTH_1"/>
    <property type="match status" value="1"/>
</dbReference>
<keyword evidence="4" id="KW-0804">Transcription</keyword>
<dbReference type="PANTHER" id="PTHR30419:SF8">
    <property type="entry name" value="NITROGEN ASSIMILATION TRANSCRIPTIONAL ACTIVATOR-RELATED"/>
    <property type="match status" value="1"/>
</dbReference>
<gene>
    <name evidence="6" type="ORF">ABS361_14240</name>
</gene>
<dbReference type="FunFam" id="1.10.10.10:FF:000001">
    <property type="entry name" value="LysR family transcriptional regulator"/>
    <property type="match status" value="1"/>
</dbReference>
<dbReference type="InterPro" id="IPR036390">
    <property type="entry name" value="WH_DNA-bd_sf"/>
</dbReference>
<evidence type="ECO:0000256" key="2">
    <source>
        <dbReference type="ARBA" id="ARBA00023015"/>
    </source>
</evidence>
<organism evidence="6">
    <name type="scientific">Methyloraptor flagellatus</name>
    <dbReference type="NCBI Taxonomy" id="3162530"/>
    <lineage>
        <taxon>Bacteria</taxon>
        <taxon>Pseudomonadati</taxon>
        <taxon>Pseudomonadota</taxon>
        <taxon>Alphaproteobacteria</taxon>
        <taxon>Hyphomicrobiales</taxon>
        <taxon>Ancalomicrobiaceae</taxon>
        <taxon>Methyloraptor</taxon>
    </lineage>
</organism>
<evidence type="ECO:0000259" key="5">
    <source>
        <dbReference type="PROSITE" id="PS50931"/>
    </source>
</evidence>
<evidence type="ECO:0000256" key="1">
    <source>
        <dbReference type="ARBA" id="ARBA00009437"/>
    </source>
</evidence>
<dbReference type="AlphaFoldDB" id="A0AAU7X734"/>
<dbReference type="PANTHER" id="PTHR30419">
    <property type="entry name" value="HTH-TYPE TRANSCRIPTIONAL REGULATOR YBHD"/>
    <property type="match status" value="1"/>
</dbReference>
<dbReference type="GO" id="GO:0003700">
    <property type="term" value="F:DNA-binding transcription factor activity"/>
    <property type="evidence" value="ECO:0007669"/>
    <property type="project" value="InterPro"/>
</dbReference>
<dbReference type="GO" id="GO:0003677">
    <property type="term" value="F:DNA binding"/>
    <property type="evidence" value="ECO:0007669"/>
    <property type="project" value="UniProtKB-KW"/>
</dbReference>
<evidence type="ECO:0000313" key="6">
    <source>
        <dbReference type="EMBL" id="XBY43251.1"/>
    </source>
</evidence>
<dbReference type="PRINTS" id="PR00039">
    <property type="entry name" value="HTHLYSR"/>
</dbReference>